<proteinExistence type="predicted"/>
<evidence type="ECO:0000313" key="1">
    <source>
        <dbReference type="EMBL" id="QHT00946.1"/>
    </source>
</evidence>
<reference evidence="1" key="1">
    <citation type="journal article" date="2020" name="Nature">
        <title>Giant virus diversity and host interactions through global metagenomics.</title>
        <authorList>
            <person name="Schulz F."/>
            <person name="Roux S."/>
            <person name="Paez-Espino D."/>
            <person name="Jungbluth S."/>
            <person name="Walsh D.A."/>
            <person name="Denef V.J."/>
            <person name="McMahon K.D."/>
            <person name="Konstantinidis K.T."/>
            <person name="Eloe-Fadrosh E.A."/>
            <person name="Kyrpides N.C."/>
            <person name="Woyke T."/>
        </authorList>
    </citation>
    <scope>NUCLEOTIDE SEQUENCE</scope>
    <source>
        <strain evidence="1">GVMAG-M-3300020192-26</strain>
    </source>
</reference>
<organism evidence="1">
    <name type="scientific">viral metagenome</name>
    <dbReference type="NCBI Taxonomy" id="1070528"/>
    <lineage>
        <taxon>unclassified sequences</taxon>
        <taxon>metagenomes</taxon>
        <taxon>organismal metagenomes</taxon>
    </lineage>
</organism>
<sequence>MDQYWHIQSPVNANLYKSLDITLNGPILACSSPVNANLRKSLDITLNGPILAYSKSRQCKSLQIS</sequence>
<dbReference type="EMBL" id="MN739361">
    <property type="protein sequence ID" value="QHT00946.1"/>
    <property type="molecule type" value="Genomic_DNA"/>
</dbReference>
<dbReference type="AlphaFoldDB" id="A0A6C0C894"/>
<protein>
    <submittedName>
        <fullName evidence="1">Uncharacterized protein</fullName>
    </submittedName>
</protein>
<name>A0A6C0C894_9ZZZZ</name>
<accession>A0A6C0C894</accession>